<comment type="function">
    <text evidence="3">Required for maturation of 30S ribosomal subunits.</text>
</comment>
<evidence type="ECO:0000256" key="3">
    <source>
        <dbReference type="HAMAP-Rule" id="MF_01077"/>
    </source>
</evidence>
<proteinExistence type="inferred from homology"/>
<dbReference type="PANTHER" id="PTHR33867:SF1">
    <property type="entry name" value="RIBOSOME MATURATION FACTOR RIMP"/>
    <property type="match status" value="1"/>
</dbReference>
<dbReference type="InterPro" id="IPR036847">
    <property type="entry name" value="RimP_C_sf"/>
</dbReference>
<dbReference type="InterPro" id="IPR028989">
    <property type="entry name" value="RimP_N"/>
</dbReference>
<feature type="domain" description="Ribosome maturation factor RimP C-terminal" evidence="5">
    <location>
        <begin position="96"/>
        <end position="166"/>
    </location>
</feature>
<accession>A0A1M6Z2Y5</accession>
<dbReference type="SUPFAM" id="SSF74942">
    <property type="entry name" value="YhbC-like, C-terminal domain"/>
    <property type="match status" value="1"/>
</dbReference>
<gene>
    <name evidence="3" type="primary">rimP</name>
    <name evidence="6" type="ORF">SAMN05444272_0115</name>
</gene>
<dbReference type="STRING" id="735517.SAMN05444272_0115"/>
<dbReference type="Proteomes" id="UP000186002">
    <property type="component" value="Unassembled WGS sequence"/>
</dbReference>
<dbReference type="OrthoDB" id="9805006at2"/>
<dbReference type="HAMAP" id="MF_01077">
    <property type="entry name" value="RimP"/>
    <property type="match status" value="1"/>
</dbReference>
<dbReference type="InterPro" id="IPR035956">
    <property type="entry name" value="RimP_N_sf"/>
</dbReference>
<protein>
    <recommendedName>
        <fullName evidence="3">Ribosome maturation factor RimP</fullName>
    </recommendedName>
</protein>
<dbReference type="FunFam" id="3.30.300.70:FF:000001">
    <property type="entry name" value="Ribosome maturation factor RimP"/>
    <property type="match status" value="1"/>
</dbReference>
<dbReference type="Pfam" id="PF02576">
    <property type="entry name" value="RimP_N"/>
    <property type="match status" value="1"/>
</dbReference>
<dbReference type="CDD" id="cd01734">
    <property type="entry name" value="YlxS_C"/>
    <property type="match status" value="1"/>
</dbReference>
<comment type="subcellular location">
    <subcellularLocation>
        <location evidence="3">Cytoplasm</location>
    </subcellularLocation>
</comment>
<dbReference type="InterPro" id="IPR028998">
    <property type="entry name" value="RimP_C"/>
</dbReference>
<evidence type="ECO:0000259" key="4">
    <source>
        <dbReference type="Pfam" id="PF02576"/>
    </source>
</evidence>
<dbReference type="GO" id="GO:0005829">
    <property type="term" value="C:cytosol"/>
    <property type="evidence" value="ECO:0007669"/>
    <property type="project" value="TreeGrafter"/>
</dbReference>
<keyword evidence="2 3" id="KW-0690">Ribosome biogenesis</keyword>
<evidence type="ECO:0000259" key="5">
    <source>
        <dbReference type="Pfam" id="PF17384"/>
    </source>
</evidence>
<sequence>MSEIEARIITEEGLEARVSAIVEPVIEDLGYRLVRIKISAANGCTLQIMAERPDGTMTVDDCETISRGVSPALDVDDPINRAYHLEISSPGIDRPLVRVSDFDRWSGHELKVELSTMIDGRKRYRGLLLGTKDGAALVRLSDVKKGEEDTVSLPMDHIGEARLVLTDDLITAALQAEKAALAARDAGESPEDNRPN</sequence>
<name>A0A1M6Z2Y5_9HYPH</name>
<dbReference type="InterPro" id="IPR003728">
    <property type="entry name" value="Ribosome_maturation_RimP"/>
</dbReference>
<reference evidence="6 7" key="1">
    <citation type="submission" date="2016-11" db="EMBL/GenBank/DDBJ databases">
        <authorList>
            <person name="Jaros S."/>
            <person name="Januszkiewicz K."/>
            <person name="Wedrychowicz H."/>
        </authorList>
    </citation>
    <scope>NUCLEOTIDE SEQUENCE [LARGE SCALE GENOMIC DNA]</scope>
    <source>
        <strain evidence="6 7">DSM 22153</strain>
    </source>
</reference>
<dbReference type="PANTHER" id="PTHR33867">
    <property type="entry name" value="RIBOSOME MATURATION FACTOR RIMP"/>
    <property type="match status" value="1"/>
</dbReference>
<dbReference type="NCBIfam" id="NF000932">
    <property type="entry name" value="PRK00092.2-5"/>
    <property type="match status" value="1"/>
</dbReference>
<dbReference type="RefSeq" id="WP_073007426.1">
    <property type="nucleotide sequence ID" value="NZ_FRBW01000001.1"/>
</dbReference>
<keyword evidence="7" id="KW-1185">Reference proteome</keyword>
<dbReference type="EMBL" id="FRBW01000001">
    <property type="protein sequence ID" value="SHL24858.1"/>
    <property type="molecule type" value="Genomic_DNA"/>
</dbReference>
<keyword evidence="1 3" id="KW-0963">Cytoplasm</keyword>
<organism evidence="6 7">
    <name type="scientific">Roseibium suaedae</name>
    <dbReference type="NCBI Taxonomy" id="735517"/>
    <lineage>
        <taxon>Bacteria</taxon>
        <taxon>Pseudomonadati</taxon>
        <taxon>Pseudomonadota</taxon>
        <taxon>Alphaproteobacteria</taxon>
        <taxon>Hyphomicrobiales</taxon>
        <taxon>Stappiaceae</taxon>
        <taxon>Roseibium</taxon>
    </lineage>
</organism>
<evidence type="ECO:0000313" key="7">
    <source>
        <dbReference type="Proteomes" id="UP000186002"/>
    </source>
</evidence>
<evidence type="ECO:0000313" key="6">
    <source>
        <dbReference type="EMBL" id="SHL24858.1"/>
    </source>
</evidence>
<evidence type="ECO:0000256" key="2">
    <source>
        <dbReference type="ARBA" id="ARBA00022517"/>
    </source>
</evidence>
<dbReference type="Gene3D" id="2.30.30.180">
    <property type="entry name" value="Ribosome maturation factor RimP, C-terminal domain"/>
    <property type="match status" value="1"/>
</dbReference>
<feature type="domain" description="Ribosome maturation factor RimP N-terminal" evidence="4">
    <location>
        <begin position="21"/>
        <end position="93"/>
    </location>
</feature>
<comment type="similarity">
    <text evidence="3">Belongs to the RimP family.</text>
</comment>
<dbReference type="GO" id="GO:0006412">
    <property type="term" value="P:translation"/>
    <property type="evidence" value="ECO:0007669"/>
    <property type="project" value="TreeGrafter"/>
</dbReference>
<dbReference type="Gene3D" id="3.30.300.70">
    <property type="entry name" value="RimP-like superfamily, N-terminal"/>
    <property type="match status" value="1"/>
</dbReference>
<dbReference type="SUPFAM" id="SSF75420">
    <property type="entry name" value="YhbC-like, N-terminal domain"/>
    <property type="match status" value="1"/>
</dbReference>
<dbReference type="GO" id="GO:0000028">
    <property type="term" value="P:ribosomal small subunit assembly"/>
    <property type="evidence" value="ECO:0007669"/>
    <property type="project" value="TreeGrafter"/>
</dbReference>
<dbReference type="AlphaFoldDB" id="A0A1M6Z2Y5"/>
<evidence type="ECO:0000256" key="1">
    <source>
        <dbReference type="ARBA" id="ARBA00022490"/>
    </source>
</evidence>
<dbReference type="Pfam" id="PF17384">
    <property type="entry name" value="DUF150_C"/>
    <property type="match status" value="1"/>
</dbReference>